<proteinExistence type="predicted"/>
<organism evidence="1">
    <name type="scientific">marine sediment metagenome</name>
    <dbReference type="NCBI Taxonomy" id="412755"/>
    <lineage>
        <taxon>unclassified sequences</taxon>
        <taxon>metagenomes</taxon>
        <taxon>ecological metagenomes</taxon>
    </lineage>
</organism>
<dbReference type="EMBL" id="LAZR01002399">
    <property type="protein sequence ID" value="KKN30537.1"/>
    <property type="molecule type" value="Genomic_DNA"/>
</dbReference>
<feature type="non-terminal residue" evidence="1">
    <location>
        <position position="1"/>
    </location>
</feature>
<protein>
    <submittedName>
        <fullName evidence="1">Uncharacterized protein</fullName>
    </submittedName>
</protein>
<accession>A0A0F9Q0K5</accession>
<gene>
    <name evidence="1" type="ORF">LCGC14_0833220</name>
</gene>
<sequence length="52" mass="6022">ELAREGSPVRKAYLESDLAFFQQLFKNFPFSEKTAGRLSQWLHDLEVYTSGI</sequence>
<reference evidence="1" key="1">
    <citation type="journal article" date="2015" name="Nature">
        <title>Complex archaea that bridge the gap between prokaryotes and eukaryotes.</title>
        <authorList>
            <person name="Spang A."/>
            <person name="Saw J.H."/>
            <person name="Jorgensen S.L."/>
            <person name="Zaremba-Niedzwiedzka K."/>
            <person name="Martijn J."/>
            <person name="Lind A.E."/>
            <person name="van Eijk R."/>
            <person name="Schleper C."/>
            <person name="Guy L."/>
            <person name="Ettema T.J."/>
        </authorList>
    </citation>
    <scope>NUCLEOTIDE SEQUENCE</scope>
</reference>
<evidence type="ECO:0000313" key="1">
    <source>
        <dbReference type="EMBL" id="KKN30537.1"/>
    </source>
</evidence>
<dbReference type="AlphaFoldDB" id="A0A0F9Q0K5"/>
<comment type="caution">
    <text evidence="1">The sequence shown here is derived from an EMBL/GenBank/DDBJ whole genome shotgun (WGS) entry which is preliminary data.</text>
</comment>
<name>A0A0F9Q0K5_9ZZZZ</name>